<evidence type="ECO:0000256" key="8">
    <source>
        <dbReference type="RuleBase" id="RU361277"/>
    </source>
</evidence>
<dbReference type="OrthoDB" id="2148442at2759"/>
<feature type="domain" description="Alcohol dehydrogenase-like C-terminal" evidence="10">
    <location>
        <begin position="214"/>
        <end position="355"/>
    </location>
</feature>
<dbReference type="Gene3D" id="3.90.180.10">
    <property type="entry name" value="Medium-chain alcohol dehydrogenases, catalytic domain"/>
    <property type="match status" value="1"/>
</dbReference>
<dbReference type="SUPFAM" id="SSF50129">
    <property type="entry name" value="GroES-like"/>
    <property type="match status" value="1"/>
</dbReference>
<keyword evidence="4 8" id="KW-0479">Metal-binding</keyword>
<feature type="region of interest" description="Disordered" evidence="9">
    <location>
        <begin position="1"/>
        <end position="29"/>
    </location>
</feature>
<gene>
    <name evidence="12" type="ORF">B0J11DRAFT_560083</name>
</gene>
<keyword evidence="6" id="KW-0560">Oxidoreductase</keyword>
<dbReference type="InterPro" id="IPR013149">
    <property type="entry name" value="ADH-like_C"/>
</dbReference>
<evidence type="ECO:0000313" key="13">
    <source>
        <dbReference type="Proteomes" id="UP000700596"/>
    </source>
</evidence>
<feature type="compositionally biased region" description="Polar residues" evidence="9">
    <location>
        <begin position="11"/>
        <end position="26"/>
    </location>
</feature>
<dbReference type="Pfam" id="PF08240">
    <property type="entry name" value="ADH_N"/>
    <property type="match status" value="1"/>
</dbReference>
<accession>A0A9P9IIU9</accession>
<dbReference type="GO" id="GO:0006062">
    <property type="term" value="P:sorbitol catabolic process"/>
    <property type="evidence" value="ECO:0007669"/>
    <property type="project" value="TreeGrafter"/>
</dbReference>
<dbReference type="PANTHER" id="PTHR43161">
    <property type="entry name" value="SORBITOL DEHYDROGENASE"/>
    <property type="match status" value="1"/>
</dbReference>
<dbReference type="PROSITE" id="PS00059">
    <property type="entry name" value="ADH_ZINC"/>
    <property type="match status" value="1"/>
</dbReference>
<dbReference type="InterPro" id="IPR045306">
    <property type="entry name" value="SDH-like"/>
</dbReference>
<evidence type="ECO:0000256" key="1">
    <source>
        <dbReference type="ARBA" id="ARBA00001947"/>
    </source>
</evidence>
<name>A0A9P9IIU9_9PLEO</name>
<dbReference type="InterPro" id="IPR002328">
    <property type="entry name" value="ADH_Zn_CS"/>
</dbReference>
<proteinExistence type="inferred from homology"/>
<organism evidence="12 13">
    <name type="scientific">Dendryphion nanum</name>
    <dbReference type="NCBI Taxonomy" id="256645"/>
    <lineage>
        <taxon>Eukaryota</taxon>
        <taxon>Fungi</taxon>
        <taxon>Dikarya</taxon>
        <taxon>Ascomycota</taxon>
        <taxon>Pezizomycotina</taxon>
        <taxon>Dothideomycetes</taxon>
        <taxon>Pleosporomycetidae</taxon>
        <taxon>Pleosporales</taxon>
        <taxon>Torulaceae</taxon>
        <taxon>Dendryphion</taxon>
    </lineage>
</organism>
<dbReference type="EMBL" id="JAGMWT010000010">
    <property type="protein sequence ID" value="KAH7121099.1"/>
    <property type="molecule type" value="Genomic_DNA"/>
</dbReference>
<dbReference type="Pfam" id="PF00107">
    <property type="entry name" value="ADH_zinc_N"/>
    <property type="match status" value="1"/>
</dbReference>
<dbReference type="PANTHER" id="PTHR43161:SF4">
    <property type="entry name" value="D-XYLULOSE REDUCTASE"/>
    <property type="match status" value="1"/>
</dbReference>
<evidence type="ECO:0000256" key="3">
    <source>
        <dbReference type="ARBA" id="ARBA00008072"/>
    </source>
</evidence>
<evidence type="ECO:0000256" key="7">
    <source>
        <dbReference type="ARBA" id="ARBA00023027"/>
    </source>
</evidence>
<dbReference type="GO" id="GO:0008270">
    <property type="term" value="F:zinc ion binding"/>
    <property type="evidence" value="ECO:0007669"/>
    <property type="project" value="InterPro"/>
</dbReference>
<evidence type="ECO:0000313" key="12">
    <source>
        <dbReference type="EMBL" id="KAH7121099.1"/>
    </source>
</evidence>
<dbReference type="Gene3D" id="3.40.50.720">
    <property type="entry name" value="NAD(P)-binding Rossmann-like Domain"/>
    <property type="match status" value="1"/>
</dbReference>
<keyword evidence="5 8" id="KW-0862">Zinc</keyword>
<evidence type="ECO:0000256" key="5">
    <source>
        <dbReference type="ARBA" id="ARBA00022833"/>
    </source>
</evidence>
<dbReference type="AlphaFoldDB" id="A0A9P9IIU9"/>
<reference evidence="12" key="1">
    <citation type="journal article" date="2021" name="Nat. Commun.">
        <title>Genetic determinants of endophytism in the Arabidopsis root mycobiome.</title>
        <authorList>
            <person name="Mesny F."/>
            <person name="Miyauchi S."/>
            <person name="Thiergart T."/>
            <person name="Pickel B."/>
            <person name="Atanasova L."/>
            <person name="Karlsson M."/>
            <person name="Huettel B."/>
            <person name="Barry K.W."/>
            <person name="Haridas S."/>
            <person name="Chen C."/>
            <person name="Bauer D."/>
            <person name="Andreopoulos W."/>
            <person name="Pangilinan J."/>
            <person name="LaButti K."/>
            <person name="Riley R."/>
            <person name="Lipzen A."/>
            <person name="Clum A."/>
            <person name="Drula E."/>
            <person name="Henrissat B."/>
            <person name="Kohler A."/>
            <person name="Grigoriev I.V."/>
            <person name="Martin F.M."/>
            <person name="Hacquard S."/>
        </authorList>
    </citation>
    <scope>NUCLEOTIDE SEQUENCE</scope>
    <source>
        <strain evidence="12">MPI-CAGE-CH-0243</strain>
    </source>
</reference>
<evidence type="ECO:0000256" key="2">
    <source>
        <dbReference type="ARBA" id="ARBA00004921"/>
    </source>
</evidence>
<evidence type="ECO:0000259" key="10">
    <source>
        <dbReference type="Pfam" id="PF00107"/>
    </source>
</evidence>
<dbReference type="FunFam" id="3.40.50.720:FF:000068">
    <property type="entry name" value="Sorbitol dehydrogenase"/>
    <property type="match status" value="1"/>
</dbReference>
<dbReference type="CDD" id="cd05285">
    <property type="entry name" value="sorbitol_DH"/>
    <property type="match status" value="1"/>
</dbReference>
<evidence type="ECO:0000256" key="9">
    <source>
        <dbReference type="SAM" id="MobiDB-lite"/>
    </source>
</evidence>
<dbReference type="InterPro" id="IPR036291">
    <property type="entry name" value="NAD(P)-bd_dom_sf"/>
</dbReference>
<sequence length="403" mass="42964">MAPSIVLDPPTSETIQTKSPQTSNGASEPRRAILKAPLPNPSLQVTADHQLKQVEAPVYAPGHNDVLLHIKATGVCGSDIHFWKAGRIGSLVVEGDCILGHEAAGIVLKCGEGVTNLKPGDRVAVEPGVPCGQCFLCLDGRYNLCEDVQFAGVYPYHGTIQRYKVHPSKWCHKLPDNVSYSEGALLEPLSVVMHGIKRAGLSLGRGAVICGAGPIGLIALAAARASGAHPLVITDLEPRRLEFAKNFVPTAITYQVRKDLDAEGNAKEIRKLFGVGIEGDVVGEYAAPDTILECTGVESSVVTASYAVRRGGTVMVIGVGREIMNNLPFMHISLAEISLLFINRYRDTWPAGLQCLGGGILDLKSLVSHTYPLEKALDALHTCSDLSNGSIKVQIVDDIDATI</sequence>
<dbReference type="SUPFAM" id="SSF51735">
    <property type="entry name" value="NAD(P)-binding Rossmann-fold domains"/>
    <property type="match status" value="1"/>
</dbReference>
<dbReference type="InterPro" id="IPR013154">
    <property type="entry name" value="ADH-like_N"/>
</dbReference>
<comment type="cofactor">
    <cofactor evidence="1 8">
        <name>Zn(2+)</name>
        <dbReference type="ChEBI" id="CHEBI:29105"/>
    </cofactor>
</comment>
<evidence type="ECO:0000259" key="11">
    <source>
        <dbReference type="Pfam" id="PF08240"/>
    </source>
</evidence>
<comment type="caution">
    <text evidence="12">The sequence shown here is derived from an EMBL/GenBank/DDBJ whole genome shotgun (WGS) entry which is preliminary data.</text>
</comment>
<evidence type="ECO:0000256" key="6">
    <source>
        <dbReference type="ARBA" id="ARBA00023002"/>
    </source>
</evidence>
<dbReference type="InterPro" id="IPR011032">
    <property type="entry name" value="GroES-like_sf"/>
</dbReference>
<keyword evidence="13" id="KW-1185">Reference proteome</keyword>
<dbReference type="GO" id="GO:0003939">
    <property type="term" value="F:L-iditol 2-dehydrogenase (NAD+) activity"/>
    <property type="evidence" value="ECO:0007669"/>
    <property type="project" value="TreeGrafter"/>
</dbReference>
<protein>
    <submittedName>
        <fullName evidence="12">Alcohol dehydrogenase</fullName>
    </submittedName>
</protein>
<feature type="domain" description="Alcohol dehydrogenase-like N-terminal" evidence="11">
    <location>
        <begin position="63"/>
        <end position="176"/>
    </location>
</feature>
<comment type="similarity">
    <text evidence="3 8">Belongs to the zinc-containing alcohol dehydrogenase family.</text>
</comment>
<evidence type="ECO:0000256" key="4">
    <source>
        <dbReference type="ARBA" id="ARBA00022723"/>
    </source>
</evidence>
<dbReference type="Proteomes" id="UP000700596">
    <property type="component" value="Unassembled WGS sequence"/>
</dbReference>
<keyword evidence="7" id="KW-0520">NAD</keyword>
<comment type="pathway">
    <text evidence="2">Carbohydrate degradation.</text>
</comment>